<gene>
    <name evidence="9" type="ORF">GCM10017083_33330</name>
</gene>
<evidence type="ECO:0000256" key="2">
    <source>
        <dbReference type="ARBA" id="ARBA00010735"/>
    </source>
</evidence>
<feature type="transmembrane region" description="Helical" evidence="8">
    <location>
        <begin position="213"/>
        <end position="230"/>
    </location>
</feature>
<comment type="similarity">
    <text evidence="2">Belongs to the AzlC family.</text>
</comment>
<sequence>MPEVDTRSAALAGLRTAAGVPLLLVSGGMAGFGALAHDIGFAAWEAVMAPVVVWALPAQVVAAELHAAGADLVAIALAAALTSMRFFPMAVALLPTFRAGGLLSRLLQAHLMSATSWAFVMRPSAPREPRERLAFHTAFTLTCIAAAAVAAFAGWLGAAALPKPLALGLLFMNAAFFMVLLAESRNRQVLLAVALGVILCPPIHAVLPEASMLLAGVLGGTGAFLFGDRLRS</sequence>
<reference evidence="9" key="1">
    <citation type="journal article" date="2014" name="Int. J. Syst. Evol. Microbiol.">
        <title>Complete genome sequence of Corynebacterium casei LMG S-19264T (=DSM 44701T), isolated from a smear-ripened cheese.</title>
        <authorList>
            <consortium name="US DOE Joint Genome Institute (JGI-PGF)"/>
            <person name="Walter F."/>
            <person name="Albersmeier A."/>
            <person name="Kalinowski J."/>
            <person name="Ruckert C."/>
        </authorList>
    </citation>
    <scope>NUCLEOTIDE SEQUENCE</scope>
    <source>
        <strain evidence="9">KCTC 42651</strain>
    </source>
</reference>
<dbReference type="InterPro" id="IPR011606">
    <property type="entry name" value="Brnchd-chn_aa_trnsp_permease"/>
</dbReference>
<dbReference type="AlphaFoldDB" id="A0A919CRR4"/>
<protein>
    <recommendedName>
        <fullName evidence="11">Branched-chain amino acid ABC transporter permease</fullName>
    </recommendedName>
</protein>
<feature type="transmembrane region" description="Helical" evidence="8">
    <location>
        <begin position="189"/>
        <end position="207"/>
    </location>
</feature>
<keyword evidence="5 8" id="KW-0812">Transmembrane</keyword>
<evidence type="ECO:0000256" key="4">
    <source>
        <dbReference type="ARBA" id="ARBA00022475"/>
    </source>
</evidence>
<evidence type="ECO:0000256" key="7">
    <source>
        <dbReference type="ARBA" id="ARBA00023136"/>
    </source>
</evidence>
<name>A0A919CRR4_9PROT</name>
<feature type="transmembrane region" description="Helical" evidence="8">
    <location>
        <begin position="41"/>
        <end position="60"/>
    </location>
</feature>
<keyword evidence="10" id="KW-1185">Reference proteome</keyword>
<accession>A0A919CRR4</accession>
<keyword evidence="4" id="KW-1003">Cell membrane</keyword>
<evidence type="ECO:0000256" key="5">
    <source>
        <dbReference type="ARBA" id="ARBA00022692"/>
    </source>
</evidence>
<keyword evidence="7 8" id="KW-0472">Membrane</keyword>
<keyword evidence="6 8" id="KW-1133">Transmembrane helix</keyword>
<feature type="transmembrane region" description="Helical" evidence="8">
    <location>
        <begin position="164"/>
        <end position="182"/>
    </location>
</feature>
<evidence type="ECO:0000256" key="3">
    <source>
        <dbReference type="ARBA" id="ARBA00022448"/>
    </source>
</evidence>
<evidence type="ECO:0000313" key="10">
    <source>
        <dbReference type="Proteomes" id="UP000630353"/>
    </source>
</evidence>
<dbReference type="EMBL" id="BMZS01000008">
    <property type="protein sequence ID" value="GHD54999.1"/>
    <property type="molecule type" value="Genomic_DNA"/>
</dbReference>
<comment type="subcellular location">
    <subcellularLocation>
        <location evidence="1">Cell membrane</location>
        <topology evidence="1">Multi-pass membrane protein</topology>
    </subcellularLocation>
</comment>
<feature type="transmembrane region" description="Helical" evidence="8">
    <location>
        <begin position="102"/>
        <end position="121"/>
    </location>
</feature>
<feature type="transmembrane region" description="Helical" evidence="8">
    <location>
        <begin position="133"/>
        <end position="158"/>
    </location>
</feature>
<dbReference type="RefSeq" id="WP_189991677.1">
    <property type="nucleotide sequence ID" value="NZ_BMZS01000008.1"/>
</dbReference>
<feature type="transmembrane region" description="Helical" evidence="8">
    <location>
        <begin position="72"/>
        <end position="96"/>
    </location>
</feature>
<evidence type="ECO:0000256" key="8">
    <source>
        <dbReference type="SAM" id="Phobius"/>
    </source>
</evidence>
<feature type="transmembrane region" description="Helical" evidence="8">
    <location>
        <begin position="12"/>
        <end position="35"/>
    </location>
</feature>
<keyword evidence="3" id="KW-0813">Transport</keyword>
<dbReference type="GO" id="GO:1903785">
    <property type="term" value="P:L-valine transmembrane transport"/>
    <property type="evidence" value="ECO:0007669"/>
    <property type="project" value="TreeGrafter"/>
</dbReference>
<proteinExistence type="inferred from homology"/>
<dbReference type="GO" id="GO:0005886">
    <property type="term" value="C:plasma membrane"/>
    <property type="evidence" value="ECO:0007669"/>
    <property type="project" value="UniProtKB-SubCell"/>
</dbReference>
<reference evidence="9" key="2">
    <citation type="submission" date="2020-09" db="EMBL/GenBank/DDBJ databases">
        <authorList>
            <person name="Sun Q."/>
            <person name="Kim S."/>
        </authorList>
    </citation>
    <scope>NUCLEOTIDE SEQUENCE</scope>
    <source>
        <strain evidence="9">KCTC 42651</strain>
    </source>
</reference>
<dbReference type="Pfam" id="PF03591">
    <property type="entry name" value="AzlC"/>
    <property type="match status" value="1"/>
</dbReference>
<dbReference type="Proteomes" id="UP000630353">
    <property type="component" value="Unassembled WGS sequence"/>
</dbReference>
<organism evidence="9 10">
    <name type="scientific">Thalassobaculum fulvum</name>
    <dbReference type="NCBI Taxonomy" id="1633335"/>
    <lineage>
        <taxon>Bacteria</taxon>
        <taxon>Pseudomonadati</taxon>
        <taxon>Pseudomonadota</taxon>
        <taxon>Alphaproteobacteria</taxon>
        <taxon>Rhodospirillales</taxon>
        <taxon>Thalassobaculaceae</taxon>
        <taxon>Thalassobaculum</taxon>
    </lineage>
</organism>
<evidence type="ECO:0000256" key="6">
    <source>
        <dbReference type="ARBA" id="ARBA00022989"/>
    </source>
</evidence>
<evidence type="ECO:0000256" key="1">
    <source>
        <dbReference type="ARBA" id="ARBA00004651"/>
    </source>
</evidence>
<evidence type="ECO:0008006" key="11">
    <source>
        <dbReference type="Google" id="ProtNLM"/>
    </source>
</evidence>
<dbReference type="PANTHER" id="PTHR34979">
    <property type="entry name" value="INNER MEMBRANE PROTEIN YGAZ"/>
    <property type="match status" value="1"/>
</dbReference>
<evidence type="ECO:0000313" key="9">
    <source>
        <dbReference type="EMBL" id="GHD54999.1"/>
    </source>
</evidence>
<comment type="caution">
    <text evidence="9">The sequence shown here is derived from an EMBL/GenBank/DDBJ whole genome shotgun (WGS) entry which is preliminary data.</text>
</comment>
<dbReference type="PANTHER" id="PTHR34979:SF1">
    <property type="entry name" value="INNER MEMBRANE PROTEIN YGAZ"/>
    <property type="match status" value="1"/>
</dbReference>